<feature type="domain" description="Cyclic nucleotide-binding" evidence="12">
    <location>
        <begin position="600"/>
        <end position="668"/>
    </location>
</feature>
<feature type="compositionally biased region" description="Polar residues" evidence="10">
    <location>
        <begin position="105"/>
        <end position="119"/>
    </location>
</feature>
<dbReference type="Gene3D" id="1.10.287.70">
    <property type="match status" value="1"/>
</dbReference>
<evidence type="ECO:0000256" key="1">
    <source>
        <dbReference type="ARBA" id="ARBA00004141"/>
    </source>
</evidence>
<feature type="transmembrane region" description="Helical" evidence="11">
    <location>
        <begin position="329"/>
        <end position="350"/>
    </location>
</feature>
<evidence type="ECO:0000313" key="13">
    <source>
        <dbReference type="EMBL" id="BAU02619.1"/>
    </source>
</evidence>
<feature type="compositionally biased region" description="Basic and acidic residues" evidence="10">
    <location>
        <begin position="1"/>
        <end position="11"/>
    </location>
</feature>
<dbReference type="OrthoDB" id="421226at2759"/>
<evidence type="ECO:0000256" key="5">
    <source>
        <dbReference type="ARBA" id="ARBA00022989"/>
    </source>
</evidence>
<gene>
    <name evidence="13" type="primary">Vigan.11G217400</name>
    <name evidence="13" type="ORF">VIGAN_11217400</name>
</gene>
<feature type="transmembrane region" description="Helical" evidence="11">
    <location>
        <begin position="207"/>
        <end position="227"/>
    </location>
</feature>
<dbReference type="InterPro" id="IPR018490">
    <property type="entry name" value="cNMP-bd_dom_sf"/>
</dbReference>
<feature type="transmembrane region" description="Helical" evidence="11">
    <location>
        <begin position="362"/>
        <end position="387"/>
    </location>
</feature>
<dbReference type="PROSITE" id="PS50042">
    <property type="entry name" value="CNMP_BINDING_3"/>
    <property type="match status" value="1"/>
</dbReference>
<evidence type="ECO:0000256" key="3">
    <source>
        <dbReference type="ARBA" id="ARBA00022448"/>
    </source>
</evidence>
<dbReference type="PANTHER" id="PTHR45651:SF38">
    <property type="entry name" value="CYCLIC NUCLEOTIDE-GATED CATION CHANNEL PROTEIN"/>
    <property type="match status" value="1"/>
</dbReference>
<feature type="region of interest" description="Disordered" evidence="10">
    <location>
        <begin position="97"/>
        <end position="121"/>
    </location>
</feature>
<dbReference type="InterPro" id="IPR014710">
    <property type="entry name" value="RmlC-like_jellyroll"/>
</dbReference>
<keyword evidence="5 11" id="KW-1133">Transmembrane helix</keyword>
<dbReference type="SUPFAM" id="SSF51206">
    <property type="entry name" value="cAMP-binding domain-like"/>
    <property type="match status" value="1"/>
</dbReference>
<evidence type="ECO:0000256" key="11">
    <source>
        <dbReference type="SAM" id="Phobius"/>
    </source>
</evidence>
<evidence type="ECO:0000259" key="12">
    <source>
        <dbReference type="PROSITE" id="PS50042"/>
    </source>
</evidence>
<evidence type="ECO:0000313" key="14">
    <source>
        <dbReference type="Proteomes" id="UP000291084"/>
    </source>
</evidence>
<dbReference type="EMBL" id="AP015044">
    <property type="protein sequence ID" value="BAU02619.1"/>
    <property type="molecule type" value="Genomic_DNA"/>
</dbReference>
<dbReference type="Proteomes" id="UP000291084">
    <property type="component" value="Chromosome 11"/>
</dbReference>
<dbReference type="GO" id="GO:0005216">
    <property type="term" value="F:monoatomic ion channel activity"/>
    <property type="evidence" value="ECO:0007669"/>
    <property type="project" value="InterPro"/>
</dbReference>
<comment type="subcellular location">
    <subcellularLocation>
        <location evidence="1">Membrane</location>
        <topology evidence="1">Multi-pass membrane protein</topology>
    </subcellularLocation>
</comment>
<feature type="transmembrane region" description="Helical" evidence="11">
    <location>
        <begin position="239"/>
        <end position="262"/>
    </location>
</feature>
<feature type="transmembrane region" description="Helical" evidence="11">
    <location>
        <begin position="296"/>
        <end position="317"/>
    </location>
</feature>
<evidence type="ECO:0000256" key="2">
    <source>
        <dbReference type="ARBA" id="ARBA00010486"/>
    </source>
</evidence>
<comment type="similarity">
    <text evidence="2">Belongs to the cyclic nucleotide-gated cation channel (TC 1.A.1.5) family.</text>
</comment>
<protein>
    <recommendedName>
        <fullName evidence="12">Cyclic nucleotide-binding domain-containing protein</fullName>
    </recommendedName>
</protein>
<evidence type="ECO:0000256" key="9">
    <source>
        <dbReference type="ARBA" id="ARBA00023303"/>
    </source>
</evidence>
<dbReference type="Pfam" id="PF00520">
    <property type="entry name" value="Ion_trans"/>
    <property type="match status" value="1"/>
</dbReference>
<keyword evidence="3" id="KW-0813">Transport</keyword>
<organism evidence="13 14">
    <name type="scientific">Vigna angularis var. angularis</name>
    <dbReference type="NCBI Taxonomy" id="157739"/>
    <lineage>
        <taxon>Eukaryota</taxon>
        <taxon>Viridiplantae</taxon>
        <taxon>Streptophyta</taxon>
        <taxon>Embryophyta</taxon>
        <taxon>Tracheophyta</taxon>
        <taxon>Spermatophyta</taxon>
        <taxon>Magnoliopsida</taxon>
        <taxon>eudicotyledons</taxon>
        <taxon>Gunneridae</taxon>
        <taxon>Pentapetalae</taxon>
        <taxon>rosids</taxon>
        <taxon>fabids</taxon>
        <taxon>Fabales</taxon>
        <taxon>Fabaceae</taxon>
        <taxon>Papilionoideae</taxon>
        <taxon>50 kb inversion clade</taxon>
        <taxon>NPAAA clade</taxon>
        <taxon>indigoferoid/millettioid clade</taxon>
        <taxon>Phaseoleae</taxon>
        <taxon>Vigna</taxon>
    </lineage>
</organism>
<accession>A0A0S3TBS3</accession>
<dbReference type="Gene3D" id="2.60.120.10">
    <property type="entry name" value="Jelly Rolls"/>
    <property type="match status" value="1"/>
</dbReference>
<dbReference type="InterPro" id="IPR000595">
    <property type="entry name" value="cNMP-bd_dom"/>
</dbReference>
<dbReference type="SMART" id="SM00100">
    <property type="entry name" value="cNMP"/>
    <property type="match status" value="1"/>
</dbReference>
<dbReference type="AlphaFoldDB" id="A0A0S3TBS3"/>
<keyword evidence="14" id="KW-1185">Reference proteome</keyword>
<dbReference type="CDD" id="cd00038">
    <property type="entry name" value="CAP_ED"/>
    <property type="match status" value="1"/>
</dbReference>
<keyword evidence="4 11" id="KW-0812">Transmembrane</keyword>
<dbReference type="GO" id="GO:0016020">
    <property type="term" value="C:membrane"/>
    <property type="evidence" value="ECO:0007669"/>
    <property type="project" value="UniProtKB-SubCell"/>
</dbReference>
<evidence type="ECO:0000256" key="6">
    <source>
        <dbReference type="ARBA" id="ARBA00023065"/>
    </source>
</evidence>
<evidence type="ECO:0000256" key="7">
    <source>
        <dbReference type="ARBA" id="ARBA00023136"/>
    </source>
</evidence>
<keyword evidence="8" id="KW-1071">Ligand-gated ion channel</keyword>
<keyword evidence="6" id="KW-0406">Ion transport</keyword>
<sequence>MANFENDKRPMLSDTDAQPYDEPSDSKFRRMVTRTQSASISIPMSSLESYAKETSLVGHTGPLLSKRKTPYMHMSGPLYATTGTGNLLQKHVVSGNKADDRKTDNFSTLHGSSSNYQNSDYDRKNEHLLRSGQLGMCNDPYCTTCPTYFNASQQRNPQSSARWDPKFHNALYGDAKSFVRKLPSLFSSYVPGVMNPHAKVVQKWSKFLAIFCLIGIFVDPLFFFSLYVEKVNKCIVINWPLATTLALVRCVNDFVYFLNILLQFRLAYVSRESRVVGAGDLVDHPKKIALHYLKGYFLIDLFVVFPLPQIMLLSVLPKSLRGANYAKNVLRAAILVQYIPRLFRFLPMLFGQSPAGFIFESAWANFIINLLIFILASHVVGSIWYLFALQRVNQCFRNACQSSHIPGCLAFIDCGHSHVGDNRLGLSSNQWNNNADAIACWNSSSSGSFSYGIYNNAVPLTTQADIVTKYIYALFWGLQQISTLAGNQTPSDFVFETLFTIAIIGLGLFLFALLIGNIQNFLQGLGRRRLEMQLRRGDVEQWMSHRRLPEYLRRRVRQAERYSWTATRGVNEATLMENFPEDLQVDIRRHLFKFVKRVRIFALMDEPILDAICARLRQTTCIKGSRILSQGSVVEKMVFVVRGKLESIGEDGTRIPLSEGDVCGEELLTWYLEHSSVSADGRRVRLPGQKLLSNRTVRCLTNVEVLSLRAENLQEVTILFTRFLRSLRVQGALRYESPYWRSLAAIRIQVAWRYRKKRLSHVNSDFQNKH</sequence>
<evidence type="ECO:0000256" key="8">
    <source>
        <dbReference type="ARBA" id="ARBA00023286"/>
    </source>
</evidence>
<dbReference type="InterPro" id="IPR005821">
    <property type="entry name" value="Ion_trans_dom"/>
</dbReference>
<dbReference type="PANTHER" id="PTHR45651">
    <property type="entry name" value="CYCLIC NUCLEOTIDE-GATED ION CHANNEL 15-RELATED-RELATED"/>
    <property type="match status" value="1"/>
</dbReference>
<evidence type="ECO:0000256" key="4">
    <source>
        <dbReference type="ARBA" id="ARBA00022692"/>
    </source>
</evidence>
<feature type="region of interest" description="Disordered" evidence="10">
    <location>
        <begin position="1"/>
        <end position="27"/>
    </location>
</feature>
<name>A0A0S3TBS3_PHAAN</name>
<keyword evidence="9" id="KW-0407">Ion channel</keyword>
<feature type="transmembrane region" description="Helical" evidence="11">
    <location>
        <begin position="498"/>
        <end position="522"/>
    </location>
</feature>
<keyword evidence="7 11" id="KW-0472">Membrane</keyword>
<dbReference type="SUPFAM" id="SSF81324">
    <property type="entry name" value="Voltage-gated potassium channels"/>
    <property type="match status" value="1"/>
</dbReference>
<dbReference type="Gene3D" id="1.10.287.630">
    <property type="entry name" value="Helix hairpin bin"/>
    <property type="match status" value="1"/>
</dbReference>
<reference evidence="13 14" key="1">
    <citation type="journal article" date="2015" name="Sci. Rep.">
        <title>The power of single molecule real-time sequencing technology in the de novo assembly of a eukaryotic genome.</title>
        <authorList>
            <person name="Sakai H."/>
            <person name="Naito K."/>
            <person name="Ogiso-Tanaka E."/>
            <person name="Takahashi Y."/>
            <person name="Iseki K."/>
            <person name="Muto C."/>
            <person name="Satou K."/>
            <person name="Teruya K."/>
            <person name="Shiroma A."/>
            <person name="Shimoji M."/>
            <person name="Hirano T."/>
            <person name="Itoh T."/>
            <person name="Kaga A."/>
            <person name="Tomooka N."/>
        </authorList>
    </citation>
    <scope>NUCLEOTIDE SEQUENCE [LARGE SCALE GENOMIC DNA]</scope>
    <source>
        <strain evidence="14">cv. Shumari</strain>
    </source>
</reference>
<evidence type="ECO:0000256" key="10">
    <source>
        <dbReference type="SAM" id="MobiDB-lite"/>
    </source>
</evidence>
<proteinExistence type="inferred from homology"/>